<sequence>MNKIHNCYLLIYNFDHKININCYYIKCNYSIYKENINYYLNSNKVNNPQKQLSNNNYNMEINISNKLGNSIQNNLLNINYKPKLHQLLNNSQNILLHMLNIYSLLMQLITFYYLCWIYKYASFILFIKSISNITTQTMFF</sequence>
<feature type="transmembrane region" description="Helical" evidence="1">
    <location>
        <begin position="94"/>
        <end position="118"/>
    </location>
</feature>
<comment type="caution">
    <text evidence="2">The sequence shown here is derived from an EMBL/GenBank/DDBJ whole genome shotgun (WGS) entry which is preliminary data.</text>
</comment>
<keyword evidence="3" id="KW-1185">Reference proteome</keyword>
<keyword evidence="1" id="KW-1133">Transmembrane helix</keyword>
<evidence type="ECO:0000256" key="1">
    <source>
        <dbReference type="SAM" id="Phobius"/>
    </source>
</evidence>
<evidence type="ECO:0000313" key="3">
    <source>
        <dbReference type="Proteomes" id="UP000692954"/>
    </source>
</evidence>
<keyword evidence="1" id="KW-0472">Membrane</keyword>
<keyword evidence="1" id="KW-0812">Transmembrane</keyword>
<dbReference type="Proteomes" id="UP000692954">
    <property type="component" value="Unassembled WGS sequence"/>
</dbReference>
<dbReference type="AlphaFoldDB" id="A0A8S1RG08"/>
<accession>A0A8S1RG08</accession>
<gene>
    <name evidence="2" type="ORF">PSON_ATCC_30995.1.T1630036</name>
</gene>
<proteinExistence type="predicted"/>
<evidence type="ECO:0000313" key="2">
    <source>
        <dbReference type="EMBL" id="CAD8125899.1"/>
    </source>
</evidence>
<organism evidence="2 3">
    <name type="scientific">Paramecium sonneborni</name>
    <dbReference type="NCBI Taxonomy" id="65129"/>
    <lineage>
        <taxon>Eukaryota</taxon>
        <taxon>Sar</taxon>
        <taxon>Alveolata</taxon>
        <taxon>Ciliophora</taxon>
        <taxon>Intramacronucleata</taxon>
        <taxon>Oligohymenophorea</taxon>
        <taxon>Peniculida</taxon>
        <taxon>Parameciidae</taxon>
        <taxon>Paramecium</taxon>
    </lineage>
</organism>
<dbReference type="EMBL" id="CAJJDN010000163">
    <property type="protein sequence ID" value="CAD8125899.1"/>
    <property type="molecule type" value="Genomic_DNA"/>
</dbReference>
<protein>
    <submittedName>
        <fullName evidence="2">Uncharacterized protein</fullName>
    </submittedName>
</protein>
<reference evidence="2" key="1">
    <citation type="submission" date="2021-01" db="EMBL/GenBank/DDBJ databases">
        <authorList>
            <consortium name="Genoscope - CEA"/>
            <person name="William W."/>
        </authorList>
    </citation>
    <scope>NUCLEOTIDE SEQUENCE</scope>
</reference>
<name>A0A8S1RG08_9CILI</name>